<name>A0A2G5SHF7_9PELO</name>
<evidence type="ECO:0000256" key="1">
    <source>
        <dbReference type="SAM" id="MobiDB-lite"/>
    </source>
</evidence>
<feature type="compositionally biased region" description="Low complexity" evidence="1">
    <location>
        <begin position="26"/>
        <end position="49"/>
    </location>
</feature>
<dbReference type="Proteomes" id="UP000230233">
    <property type="component" value="Unassembled WGS sequence"/>
</dbReference>
<feature type="signal peptide" evidence="2">
    <location>
        <begin position="1"/>
        <end position="22"/>
    </location>
</feature>
<protein>
    <submittedName>
        <fullName evidence="3">Uncharacterized protein</fullName>
    </submittedName>
</protein>
<dbReference type="AlphaFoldDB" id="A0A2G5SHF7"/>
<organism evidence="3 4">
    <name type="scientific">Caenorhabditis nigoni</name>
    <dbReference type="NCBI Taxonomy" id="1611254"/>
    <lineage>
        <taxon>Eukaryota</taxon>
        <taxon>Metazoa</taxon>
        <taxon>Ecdysozoa</taxon>
        <taxon>Nematoda</taxon>
        <taxon>Chromadorea</taxon>
        <taxon>Rhabditida</taxon>
        <taxon>Rhabditina</taxon>
        <taxon>Rhabditomorpha</taxon>
        <taxon>Rhabditoidea</taxon>
        <taxon>Rhabditidae</taxon>
        <taxon>Peloderinae</taxon>
        <taxon>Caenorhabditis</taxon>
    </lineage>
</organism>
<dbReference type="EMBL" id="PDUG01000008">
    <property type="protein sequence ID" value="PIC14301.1"/>
    <property type="molecule type" value="Genomic_DNA"/>
</dbReference>
<keyword evidence="4" id="KW-1185">Reference proteome</keyword>
<comment type="caution">
    <text evidence="3">The sequence shown here is derived from an EMBL/GenBank/DDBJ whole genome shotgun (WGS) entry which is preliminary data.</text>
</comment>
<sequence length="501" mass="57149">MTTNEKGAKLLLLLLLVPLISAQAPTDSTTVTQETPTEPTTVTEPTTTTPSPPPPPPKLKQYNFEGPLTDIHGSYSLRVTTHDKGRPGIASVWPVSSAERQFAVYFWPPKYCHAIHLCAVNQKTYDGKNVFDEFDCDSSYVKFYPHIRKILFKPDAATTETDAFYVEPALQFQRRDGDEKFQIRVLNEEPRNQESWKAILADPSKYQDLIWDLTGKELLILTNSRMCEVNKPGIGDFLPIFDHENSQPVADQKWPKWLPNDAQNKAIPTYSMASTGGSTKTTDLLDYLKTLKVQANKLQNVDQHCSNYEKVGVFGARKPVYEHSPYISTASYDLFQPSMVVTSGYVQKLEFELSNCQWIRFWATEDSVTMADYATQMKPEHTLDIFIQEGFYLSPDSDEALPLPDAQLMNKIKLSIFSDGDPTKLDDHELIEFAFGNVNDKYLFHQFFKSKEFGKKNFRLHMIRSPRCESNIVLDDVYRDNGHQKLPNIKGVRDCSYSYLV</sequence>
<feature type="region of interest" description="Disordered" evidence="1">
    <location>
        <begin position="26"/>
        <end position="60"/>
    </location>
</feature>
<gene>
    <name evidence="3" type="primary">Cni-Y43F8A.2</name>
    <name evidence="3" type="ORF">B9Z55_027252</name>
</gene>
<reference evidence="4" key="1">
    <citation type="submission" date="2017-10" db="EMBL/GenBank/DDBJ databases">
        <title>Rapid genome shrinkage in a self-fertile nematode reveals novel sperm competition proteins.</title>
        <authorList>
            <person name="Yin D."/>
            <person name="Schwarz E.M."/>
            <person name="Thomas C.G."/>
            <person name="Felde R.L."/>
            <person name="Korf I.F."/>
            <person name="Cutter A.D."/>
            <person name="Schartner C.M."/>
            <person name="Ralston E.J."/>
            <person name="Meyer B.J."/>
            <person name="Haag E.S."/>
        </authorList>
    </citation>
    <scope>NUCLEOTIDE SEQUENCE [LARGE SCALE GENOMIC DNA]</scope>
    <source>
        <strain evidence="4">JU1422</strain>
    </source>
</reference>
<feature type="chain" id="PRO_5013552539" evidence="2">
    <location>
        <begin position="23"/>
        <end position="501"/>
    </location>
</feature>
<evidence type="ECO:0000256" key="2">
    <source>
        <dbReference type="SAM" id="SignalP"/>
    </source>
</evidence>
<keyword evidence="2" id="KW-0732">Signal</keyword>
<proteinExistence type="predicted"/>
<dbReference type="OrthoDB" id="5801624at2759"/>
<evidence type="ECO:0000313" key="3">
    <source>
        <dbReference type="EMBL" id="PIC14301.1"/>
    </source>
</evidence>
<evidence type="ECO:0000313" key="4">
    <source>
        <dbReference type="Proteomes" id="UP000230233"/>
    </source>
</evidence>
<accession>A0A2G5SHF7</accession>